<evidence type="ECO:0000256" key="10">
    <source>
        <dbReference type="ARBA" id="ARBA00023069"/>
    </source>
</evidence>
<evidence type="ECO:0000256" key="1">
    <source>
        <dbReference type="ARBA" id="ARBA00004430"/>
    </source>
</evidence>
<keyword evidence="6" id="KW-0547">Nucleotide-binding</keyword>
<dbReference type="Gene3D" id="1.20.58.1120">
    <property type="match status" value="1"/>
</dbReference>
<keyword evidence="7" id="KW-0067">ATP-binding</keyword>
<evidence type="ECO:0000313" key="17">
    <source>
        <dbReference type="EMBL" id="EGR27363.1"/>
    </source>
</evidence>
<proteinExistence type="inferred from homology"/>
<evidence type="ECO:0000256" key="2">
    <source>
        <dbReference type="ARBA" id="ARBA00008887"/>
    </source>
</evidence>
<comment type="subcellular location">
    <subcellularLocation>
        <location evidence="1">Cytoplasm</location>
        <location evidence="1">Cytoskeleton</location>
        <location evidence="1">Cilium axoneme</location>
    </subcellularLocation>
</comment>
<evidence type="ECO:0000256" key="9">
    <source>
        <dbReference type="ARBA" id="ARBA00023054"/>
    </source>
</evidence>
<dbReference type="PANTHER" id="PTHR46532">
    <property type="entry name" value="MALE FERTILITY FACTOR KL5"/>
    <property type="match status" value="1"/>
</dbReference>
<evidence type="ECO:0000256" key="3">
    <source>
        <dbReference type="ARBA" id="ARBA00022490"/>
    </source>
</evidence>
<dbReference type="PANTHER" id="PTHR46532:SF4">
    <property type="entry name" value="AAA+ ATPASE DOMAIN-CONTAINING PROTEIN"/>
    <property type="match status" value="1"/>
</dbReference>
<dbReference type="GeneID" id="14903425"/>
<dbReference type="GO" id="GO:0005858">
    <property type="term" value="C:axonemal dynein complex"/>
    <property type="evidence" value="ECO:0007669"/>
    <property type="project" value="TreeGrafter"/>
</dbReference>
<evidence type="ECO:0000256" key="6">
    <source>
        <dbReference type="ARBA" id="ARBA00022741"/>
    </source>
</evidence>
<keyword evidence="9 14" id="KW-0175">Coiled coil</keyword>
<evidence type="ECO:0000256" key="11">
    <source>
        <dbReference type="ARBA" id="ARBA00023175"/>
    </source>
</evidence>
<dbReference type="eggNOG" id="KOG3595">
    <property type="taxonomic scope" value="Eukaryota"/>
</dbReference>
<keyword evidence="11" id="KW-0505">Motor protein</keyword>
<comment type="similarity">
    <text evidence="2">Belongs to the dynein heavy chain family.</text>
</comment>
<dbReference type="InterPro" id="IPR042222">
    <property type="entry name" value="Dynein_2_N"/>
</dbReference>
<dbReference type="STRING" id="857967.G0R586"/>
<dbReference type="Gene3D" id="3.20.180.20">
    <property type="entry name" value="Dynein heavy chain, N-terminal domain 2"/>
    <property type="match status" value="1"/>
</dbReference>
<feature type="coiled-coil region" evidence="14">
    <location>
        <begin position="987"/>
        <end position="1014"/>
    </location>
</feature>
<feature type="domain" description="Dynein heavy chain linker" evidence="16">
    <location>
        <begin position="1176"/>
        <end position="1594"/>
    </location>
</feature>
<dbReference type="Proteomes" id="UP000008983">
    <property type="component" value="Unassembled WGS sequence"/>
</dbReference>
<keyword evidence="10" id="KW-0969">Cilium</keyword>
<dbReference type="RefSeq" id="XP_004024247.1">
    <property type="nucleotide sequence ID" value="XM_004024198.1"/>
</dbReference>
<evidence type="ECO:0000313" key="18">
    <source>
        <dbReference type="Proteomes" id="UP000008983"/>
    </source>
</evidence>
<keyword evidence="4" id="KW-0493">Microtubule</keyword>
<keyword evidence="5" id="KW-0677">Repeat</keyword>
<evidence type="ECO:0000256" key="5">
    <source>
        <dbReference type="ARBA" id="ARBA00022737"/>
    </source>
</evidence>
<dbReference type="InterPro" id="IPR042228">
    <property type="entry name" value="Dynein_linker_3"/>
</dbReference>
<dbReference type="Gene3D" id="1.20.140.100">
    <property type="entry name" value="Dynein heavy chain, N-terminal domain 2"/>
    <property type="match status" value="1"/>
</dbReference>
<name>G0R586_ICHMU</name>
<dbReference type="Pfam" id="PF08393">
    <property type="entry name" value="DHC_N2"/>
    <property type="match status" value="1"/>
</dbReference>
<evidence type="ECO:0000256" key="7">
    <source>
        <dbReference type="ARBA" id="ARBA00022840"/>
    </source>
</evidence>
<dbReference type="FunFam" id="1.20.140.100:FF:000001">
    <property type="entry name" value="dynein heavy chain 17, axonemal"/>
    <property type="match status" value="1"/>
</dbReference>
<keyword evidence="8" id="KW-0243">Dynein</keyword>
<keyword evidence="12" id="KW-0206">Cytoskeleton</keyword>
<accession>G0R586</accession>
<keyword evidence="18" id="KW-1185">Reference proteome</keyword>
<evidence type="ECO:0000256" key="4">
    <source>
        <dbReference type="ARBA" id="ARBA00022701"/>
    </source>
</evidence>
<evidence type="ECO:0000256" key="13">
    <source>
        <dbReference type="ARBA" id="ARBA00023273"/>
    </source>
</evidence>
<organism evidence="17 18">
    <name type="scientific">Ichthyophthirius multifiliis</name>
    <name type="common">White spot disease agent</name>
    <name type="synonym">Ich</name>
    <dbReference type="NCBI Taxonomy" id="5932"/>
    <lineage>
        <taxon>Eukaryota</taxon>
        <taxon>Sar</taxon>
        <taxon>Alveolata</taxon>
        <taxon>Ciliophora</taxon>
        <taxon>Intramacronucleata</taxon>
        <taxon>Oligohymenophorea</taxon>
        <taxon>Hymenostomatida</taxon>
        <taxon>Ophryoglenina</taxon>
        <taxon>Ichthyophthirius</taxon>
    </lineage>
</organism>
<feature type="domain" description="Dynein heavy chain tail" evidence="15">
    <location>
        <begin position="213"/>
        <end position="460"/>
    </location>
</feature>
<reference evidence="17 18" key="1">
    <citation type="submission" date="2011-07" db="EMBL/GenBank/DDBJ databases">
        <authorList>
            <person name="Coyne R."/>
            <person name="Brami D."/>
            <person name="Johnson J."/>
            <person name="Hostetler J."/>
            <person name="Hannick L."/>
            <person name="Clark T."/>
            <person name="Cassidy-Hanley D."/>
            <person name="Inman J."/>
        </authorList>
    </citation>
    <scope>NUCLEOTIDE SEQUENCE [LARGE SCALE GENOMIC DNA]</scope>
    <source>
        <strain evidence="17 18">G5</strain>
    </source>
</reference>
<dbReference type="OMA" id="REWEAYI"/>
<gene>
    <name evidence="17" type="ORF">IMG5_196980</name>
</gene>
<dbReference type="InterPro" id="IPR026983">
    <property type="entry name" value="DHC"/>
</dbReference>
<evidence type="ECO:0000259" key="16">
    <source>
        <dbReference type="Pfam" id="PF08393"/>
    </source>
</evidence>
<evidence type="ECO:0000259" key="15">
    <source>
        <dbReference type="Pfam" id="PF08385"/>
    </source>
</evidence>
<dbReference type="InParanoid" id="G0R586"/>
<evidence type="ECO:0000256" key="12">
    <source>
        <dbReference type="ARBA" id="ARBA00023212"/>
    </source>
</evidence>
<feature type="domain" description="Dynein heavy chain tail" evidence="15">
    <location>
        <begin position="461"/>
        <end position="673"/>
    </location>
</feature>
<dbReference type="GO" id="GO:0051959">
    <property type="term" value="F:dynein light intermediate chain binding"/>
    <property type="evidence" value="ECO:0007669"/>
    <property type="project" value="InterPro"/>
</dbReference>
<evidence type="ECO:0000256" key="8">
    <source>
        <dbReference type="ARBA" id="ARBA00023017"/>
    </source>
</evidence>
<dbReference type="GO" id="GO:0005524">
    <property type="term" value="F:ATP binding"/>
    <property type="evidence" value="ECO:0007669"/>
    <property type="project" value="UniProtKB-KW"/>
</dbReference>
<dbReference type="Pfam" id="PF08385">
    <property type="entry name" value="DHC_N1"/>
    <property type="match status" value="2"/>
</dbReference>
<sequence>MISSKFSKRIGWMKQVICDCLQIKDVIIEDCLSHDRNRLLLEGFLTGEGSDKIFAYYQIQEQTQNDDIKDNGQQDPVLFLTTGDQEKILEKAVWFLRVFSPADDKKKTQNNEVSNDNDIIFGEITPNTIPMLNALMEGVYNPQVEFLRSEKTQFWGVSEEEAISEFCNHSNKFGNEVRESIKLMSPGTELFKLDPEEMANFNSSSSEAEKMQYYEQKFTSWISHINSLLNDDQVVRNESPDAGPSTELEYWRNRMQKITNWSEQLKSKDFQIVKVNLQRLKQHDSQRPRGDETISKLMMDYNRLDLLLTDKLNEAKDNVKYLTTLEKFIEPLYKGTPQQIIDTLPALMNAIKMIHTIARFYNTSDKMTGLFIKITNQMIKNCKDRILKVNNPGEGGRFNPQKIWDQDPAELIEVLGSCIKLYREYKTCYIETKDKIADMPKGKAFDFSETQIFGKFDAFTRYNAILHTYATELDEIQRIFQDQKTNPPLVRNMPPEAGKIIWVRHLFQKITGPINIFPDTVMSSPEIKKYYGSYNTLGKQLTIYEMWFYQDWVNKIESSKAALQATLIVRHDENKKLYVNFDLEIMQLIREAKCLDRQGIEIPESARIILLQEEKFKTYYNELFYALKEYERINSKIKPICKNLLLPHIEDLDLKLRPGMVTLTWTSMNIESYLYHVHQGLNKLEQLIINVNDIIENRIENNLKTVSKVVLVKLPQDTKPLSLDYFVTMQEEYINEQTNFLISKNVEVERAVDDLLQTIMLYPLDPHVDPVLPEETKKIKRYYFWYFYQALLNSTQNSLNAMKYRVCGKKIPGANTLQNLKPFFEVDVQLQGEKVTLNPSLSEIQKSINKAATAVLKCSKQLYNWDQQSKEQNDKQTFYDMIAQDKEIVKVILLLTGSIQGTKNKVNEFLSEFTKFEWLCKENIQESIKKFSKNGPTLQNYEDQLKKFSQIEEDIEKIVPTYKIGAMELKTNNIKTSLNTQAKEWKLQYSQDLHKKARTQLDQLTEQTKMLQTKLSKQVKDIDSLGYVMETLEQIRKEQAEIEMKFNPVQEMYSLLDNYLPGGITDKDEMDARSMLRSNWDLLISQAEIKGKEYQQKQAIYLKDLKQSIKEFIQQVVQFRKDYEKNGPMVEGITPAEAMERLRRFQEEYSVKNEIFKINARGENLFGLQNQKYPELEKTDAEIKNLNKLYSLYDTVIKNIQTFKEKTWLEITKEELVAMEENSVKYADSCIRLPKDLREWQAYKDLKTYIDNLKEQLPLIIDLKKPSIMARHWEKVCEITRTKLNYENPEQFYIDDILNANLLQHQEDVQDITESADKQMKIRSNLDEIQIFWNDAVFEFGHWAKREQPCILNGIIVGNILERLDEDQMTLATLNAQRHVTPFKKEVEDYIRQFSDVNDTLDMWIKVQKLWTSLEPVFTGGDIARQMPLQAKQFQGIDKNWMKIMEKAYETKKVVACCQNDMLKDFLPDLNRKLEEYQKMLEDYLEGKRKKFPRFYFVSNPTLLKILSQGSEPTSIQEDFEKLFDAITKVTFEKSQDKKNASLKCITAITQVMGSSEETIALTNYAVKCEGNIEDWLLKLESSMQQQLRDITRTSAQQVFQTELKNYVKAWPSQISLLGLQILWTSKVNEGLERLSRNERNAMEAKRNEIKEHMTLLSSMCLEDIKSSVERMKIETLVTIQVHQKDIAVELKCKDINDFEWQKQTRIAWKNDVDDCVISITNWDTSYSYEFQERKKDFVQLPQQIDVTLHWPKLCLCIMEVLPQDLQEQEKLKQ</sequence>
<dbReference type="GO" id="GO:0005874">
    <property type="term" value="C:microtubule"/>
    <property type="evidence" value="ECO:0007669"/>
    <property type="project" value="UniProtKB-KW"/>
</dbReference>
<dbReference type="FunFam" id="3.20.180.20:FF:000001">
    <property type="entry name" value="Dynein axonemal heavy chain 5"/>
    <property type="match status" value="1"/>
</dbReference>
<dbReference type="EMBL" id="GL984363">
    <property type="protein sequence ID" value="EGR27363.1"/>
    <property type="molecule type" value="Genomic_DNA"/>
</dbReference>
<evidence type="ECO:0008006" key="19">
    <source>
        <dbReference type="Google" id="ProtNLM"/>
    </source>
</evidence>
<dbReference type="GO" id="GO:0045505">
    <property type="term" value="F:dynein intermediate chain binding"/>
    <property type="evidence" value="ECO:0007669"/>
    <property type="project" value="InterPro"/>
</dbReference>
<dbReference type="Gene3D" id="1.10.287.2620">
    <property type="match status" value="1"/>
</dbReference>
<dbReference type="OrthoDB" id="299810at2759"/>
<keyword evidence="13" id="KW-0966">Cell projection</keyword>
<keyword evidence="3" id="KW-0963">Cytoplasm</keyword>
<dbReference type="InterPro" id="IPR013594">
    <property type="entry name" value="Dynein_heavy_tail"/>
</dbReference>
<evidence type="ECO:0000256" key="14">
    <source>
        <dbReference type="SAM" id="Coils"/>
    </source>
</evidence>
<dbReference type="InterPro" id="IPR013602">
    <property type="entry name" value="Dynein_heavy_linker"/>
</dbReference>
<dbReference type="GO" id="GO:0007018">
    <property type="term" value="P:microtubule-based movement"/>
    <property type="evidence" value="ECO:0007669"/>
    <property type="project" value="InterPro"/>
</dbReference>
<protein>
    <recommendedName>
        <fullName evidence="19">Dynein heavy chain</fullName>
    </recommendedName>
</protein>